<dbReference type="EMBL" id="JADBGG010000004">
    <property type="protein sequence ID" value="MBE1424130.1"/>
    <property type="molecule type" value="Genomic_DNA"/>
</dbReference>
<protein>
    <recommendedName>
        <fullName evidence="2">UPF0251 protein H4684_000757</fullName>
    </recommendedName>
</protein>
<gene>
    <name evidence="3" type="ORF">H4684_000757</name>
</gene>
<dbReference type="Proteomes" id="UP000639010">
    <property type="component" value="Unassembled WGS sequence"/>
</dbReference>
<dbReference type="RefSeq" id="WP_192622867.1">
    <property type="nucleotide sequence ID" value="NZ_JADBGG010000004.1"/>
</dbReference>
<comment type="similarity">
    <text evidence="1 2">Belongs to the UPF0251 family.</text>
</comment>
<evidence type="ECO:0000256" key="2">
    <source>
        <dbReference type="HAMAP-Rule" id="MF_00674"/>
    </source>
</evidence>
<dbReference type="PANTHER" id="PTHR37478:SF2">
    <property type="entry name" value="UPF0251 PROTEIN TK0562"/>
    <property type="match status" value="1"/>
</dbReference>
<name>A0ABR9H090_9BACT</name>
<proteinExistence type="inferred from homology"/>
<evidence type="ECO:0000313" key="4">
    <source>
        <dbReference type="Proteomes" id="UP000639010"/>
    </source>
</evidence>
<reference evidence="3 4" key="1">
    <citation type="submission" date="2020-10" db="EMBL/GenBank/DDBJ databases">
        <title>Genomic Encyclopedia of Type Strains, Phase IV (KMG-IV): sequencing the most valuable type-strain genomes for metagenomic binning, comparative biology and taxonomic classification.</title>
        <authorList>
            <person name="Goeker M."/>
        </authorList>
    </citation>
    <scope>NUCLEOTIDE SEQUENCE [LARGE SCALE GENOMIC DNA]</scope>
    <source>
        <strain evidence="3 4">DSM 4194</strain>
    </source>
</reference>
<dbReference type="InterPro" id="IPR002852">
    <property type="entry name" value="UPF0251"/>
</dbReference>
<comment type="caution">
    <text evidence="3">The sequence shown here is derived from an EMBL/GenBank/DDBJ whole genome shotgun (WGS) entry which is preliminary data.</text>
</comment>
<dbReference type="Pfam" id="PF02001">
    <property type="entry name" value="DUF134"/>
    <property type="match status" value="1"/>
</dbReference>
<accession>A0ABR9H090</accession>
<dbReference type="GO" id="GO:0003677">
    <property type="term" value="F:DNA binding"/>
    <property type="evidence" value="ECO:0007669"/>
    <property type="project" value="UniProtKB-KW"/>
</dbReference>
<evidence type="ECO:0000313" key="3">
    <source>
        <dbReference type="EMBL" id="MBE1424130.1"/>
    </source>
</evidence>
<dbReference type="PANTHER" id="PTHR37478">
    <property type="match status" value="1"/>
</dbReference>
<keyword evidence="4" id="KW-1185">Reference proteome</keyword>
<sequence length="190" mass="20222">MGRRRKCRFVADVPEVTVFKPVGVPMGRLHGVVIGLDGFEAMRLVDGEGMSQADAALRMQVSRPTLCRILGEARTQTARALSRGWVIRIDIEGEHTVTGADFEETTPCCLRGKICAKGAGQMQGERSCQDEQDKAAVEEDRADAVRAGQARAGRAVDVAAGVRVAAPEAVRVGPDRVEPARGGSVATDPV</sequence>
<dbReference type="HAMAP" id="MF_00674">
    <property type="entry name" value="UPF0251"/>
    <property type="match status" value="1"/>
</dbReference>
<keyword evidence="3" id="KW-0238">DNA-binding</keyword>
<evidence type="ECO:0000256" key="1">
    <source>
        <dbReference type="ARBA" id="ARBA00009350"/>
    </source>
</evidence>
<organism evidence="3 4">
    <name type="scientific">Desulfomicrobium macestii</name>
    <dbReference type="NCBI Taxonomy" id="90731"/>
    <lineage>
        <taxon>Bacteria</taxon>
        <taxon>Pseudomonadati</taxon>
        <taxon>Thermodesulfobacteriota</taxon>
        <taxon>Desulfovibrionia</taxon>
        <taxon>Desulfovibrionales</taxon>
        <taxon>Desulfomicrobiaceae</taxon>
        <taxon>Desulfomicrobium</taxon>
    </lineage>
</organism>